<dbReference type="InterPro" id="IPR005805">
    <property type="entry name" value="Rieske_Fe-S_prot_C"/>
</dbReference>
<evidence type="ECO:0000256" key="2">
    <source>
        <dbReference type="ARBA" id="ARBA00022723"/>
    </source>
</evidence>
<keyword evidence="5" id="KW-1015">Disulfide bond</keyword>
<sequence>MVRGWLPQHRWGATKTCRAAPHAPPGRGRAREPGSLARPSYKSLGLRPPLEVTLTSSDLPTTLSRRDFLSLGLGALGLAGLLQSGAITYQFLAPRTIEGEFGGVVHAGELVSFPPGSVTEFPDGRFFLVRLDDGGLLAVYRRCTHLGCAVAWHPTEDRFTCPCHGSHFDQAGVVENPPAPRPLDTFAITLRDGQISVDTARPQRRDHFSVDQVVYG</sequence>
<protein>
    <submittedName>
        <fullName evidence="9">Rieske (2Fe-2S) protein</fullName>
    </submittedName>
</protein>
<dbReference type="GO" id="GO:0051537">
    <property type="term" value="F:2 iron, 2 sulfur cluster binding"/>
    <property type="evidence" value="ECO:0007669"/>
    <property type="project" value="UniProtKB-KW"/>
</dbReference>
<comment type="caution">
    <text evidence="9">The sequence shown here is derived from an EMBL/GenBank/DDBJ whole genome shotgun (WGS) entry which is preliminary data.</text>
</comment>
<dbReference type="PROSITE" id="PS51296">
    <property type="entry name" value="RIESKE"/>
    <property type="match status" value="1"/>
</dbReference>
<accession>A0A426U851</accession>
<evidence type="ECO:0000313" key="10">
    <source>
        <dbReference type="Proteomes" id="UP000280307"/>
    </source>
</evidence>
<dbReference type="SUPFAM" id="SSF50022">
    <property type="entry name" value="ISP domain"/>
    <property type="match status" value="1"/>
</dbReference>
<feature type="region of interest" description="Disordered" evidence="7">
    <location>
        <begin position="14"/>
        <end position="43"/>
    </location>
</feature>
<evidence type="ECO:0000256" key="1">
    <source>
        <dbReference type="ARBA" id="ARBA00022714"/>
    </source>
</evidence>
<dbReference type="InterPro" id="IPR014349">
    <property type="entry name" value="Rieske_Fe-S_prot"/>
</dbReference>
<dbReference type="CDD" id="cd03467">
    <property type="entry name" value="Rieske"/>
    <property type="match status" value="1"/>
</dbReference>
<evidence type="ECO:0000313" key="9">
    <source>
        <dbReference type="EMBL" id="RRR76369.1"/>
    </source>
</evidence>
<feature type="domain" description="Rieske" evidence="8">
    <location>
        <begin position="105"/>
        <end position="197"/>
    </location>
</feature>
<dbReference type="PANTHER" id="PTHR10134">
    <property type="entry name" value="CYTOCHROME B-C1 COMPLEX SUBUNIT RIESKE, MITOCHONDRIAL"/>
    <property type="match status" value="1"/>
</dbReference>
<evidence type="ECO:0000256" key="7">
    <source>
        <dbReference type="SAM" id="MobiDB-lite"/>
    </source>
</evidence>
<comment type="cofactor">
    <cofactor evidence="6">
        <name>[2Fe-2S] cluster</name>
        <dbReference type="ChEBI" id="CHEBI:190135"/>
    </cofactor>
</comment>
<gene>
    <name evidence="9" type="ORF">EI684_03220</name>
</gene>
<evidence type="ECO:0000256" key="4">
    <source>
        <dbReference type="ARBA" id="ARBA00023014"/>
    </source>
</evidence>
<evidence type="ECO:0000256" key="3">
    <source>
        <dbReference type="ARBA" id="ARBA00023004"/>
    </source>
</evidence>
<name>A0A426U851_9CHLR</name>
<dbReference type="PRINTS" id="PR00162">
    <property type="entry name" value="RIESKE"/>
</dbReference>
<dbReference type="Pfam" id="PF00355">
    <property type="entry name" value="Rieske"/>
    <property type="match status" value="1"/>
</dbReference>
<feature type="compositionally biased region" description="Low complexity" evidence="7">
    <location>
        <begin position="18"/>
        <end position="27"/>
    </location>
</feature>
<keyword evidence="4" id="KW-0411">Iron-sulfur</keyword>
<dbReference type="GO" id="GO:0016020">
    <property type="term" value="C:membrane"/>
    <property type="evidence" value="ECO:0007669"/>
    <property type="project" value="InterPro"/>
</dbReference>
<evidence type="ECO:0000256" key="6">
    <source>
        <dbReference type="ARBA" id="ARBA00034078"/>
    </source>
</evidence>
<keyword evidence="1" id="KW-0001">2Fe-2S</keyword>
<organism evidence="9 10">
    <name type="scientific">Candidatus Viridilinea halotolerans</name>
    <dbReference type="NCBI Taxonomy" id="2491704"/>
    <lineage>
        <taxon>Bacteria</taxon>
        <taxon>Bacillati</taxon>
        <taxon>Chloroflexota</taxon>
        <taxon>Chloroflexia</taxon>
        <taxon>Chloroflexales</taxon>
        <taxon>Chloroflexineae</taxon>
        <taxon>Oscillochloridaceae</taxon>
        <taxon>Candidatus Viridilinea</taxon>
    </lineage>
</organism>
<dbReference type="Gene3D" id="2.102.10.10">
    <property type="entry name" value="Rieske [2Fe-2S] iron-sulphur domain"/>
    <property type="match status" value="1"/>
</dbReference>
<dbReference type="EMBL" id="RSAS01000124">
    <property type="protein sequence ID" value="RRR76369.1"/>
    <property type="molecule type" value="Genomic_DNA"/>
</dbReference>
<dbReference type="InterPro" id="IPR017941">
    <property type="entry name" value="Rieske_2Fe-2S"/>
</dbReference>
<keyword evidence="2" id="KW-0479">Metal-binding</keyword>
<dbReference type="Proteomes" id="UP000280307">
    <property type="component" value="Unassembled WGS sequence"/>
</dbReference>
<dbReference type="InterPro" id="IPR036922">
    <property type="entry name" value="Rieske_2Fe-2S_sf"/>
</dbReference>
<evidence type="ECO:0000259" key="8">
    <source>
        <dbReference type="PROSITE" id="PS51296"/>
    </source>
</evidence>
<evidence type="ECO:0000256" key="5">
    <source>
        <dbReference type="ARBA" id="ARBA00023157"/>
    </source>
</evidence>
<dbReference type="GO" id="GO:0016705">
    <property type="term" value="F:oxidoreductase activity, acting on paired donors, with incorporation or reduction of molecular oxygen"/>
    <property type="evidence" value="ECO:0007669"/>
    <property type="project" value="UniProtKB-ARBA"/>
</dbReference>
<keyword evidence="3" id="KW-0408">Iron</keyword>
<dbReference type="GO" id="GO:0046872">
    <property type="term" value="F:metal ion binding"/>
    <property type="evidence" value="ECO:0007669"/>
    <property type="project" value="UniProtKB-KW"/>
</dbReference>
<dbReference type="GO" id="GO:0004497">
    <property type="term" value="F:monooxygenase activity"/>
    <property type="evidence" value="ECO:0007669"/>
    <property type="project" value="UniProtKB-ARBA"/>
</dbReference>
<proteinExistence type="predicted"/>
<dbReference type="AlphaFoldDB" id="A0A426U851"/>
<reference evidence="9 10" key="1">
    <citation type="submission" date="2018-12" db="EMBL/GenBank/DDBJ databases">
        <title>Genome Sequence of Candidatus Viridilinea halotolerans isolated from saline sulfide-rich spring.</title>
        <authorList>
            <person name="Grouzdev D.S."/>
            <person name="Burganskaya E.I."/>
            <person name="Krutkina M.S."/>
            <person name="Sukhacheva M.V."/>
            <person name="Gorlenko V.M."/>
        </authorList>
    </citation>
    <scope>NUCLEOTIDE SEQUENCE [LARGE SCALE GENOMIC DNA]</scope>
    <source>
        <strain evidence="9">Chok-6</strain>
    </source>
</reference>